<sequence>MRINRERRINSALKSRSSLSRRPSRPWSTGTNKSARMRTVFVFIFFLLLLGVSSTAVRTRGSWPQRFTAPKHSQKRQINKMRKFSIVLLLSVGVCGVLTVPVTKKIADESNRFKRQLDLVWSNTGGGFPSLSGLGWDGHIFDPSMQGRYTSQADVVQLNF</sequence>
<keyword evidence="2" id="KW-0812">Transmembrane</keyword>
<keyword evidence="2" id="KW-1133">Transmembrane helix</keyword>
<keyword evidence="4" id="KW-1185">Reference proteome</keyword>
<feature type="compositionally biased region" description="Low complexity" evidence="1">
    <location>
        <begin position="15"/>
        <end position="28"/>
    </location>
</feature>
<dbReference type="OrthoDB" id="10454799at2759"/>
<dbReference type="AlphaFoldDB" id="A0A0B2URW5"/>
<organism evidence="3 4">
    <name type="scientific">Toxocara canis</name>
    <name type="common">Canine roundworm</name>
    <dbReference type="NCBI Taxonomy" id="6265"/>
    <lineage>
        <taxon>Eukaryota</taxon>
        <taxon>Metazoa</taxon>
        <taxon>Ecdysozoa</taxon>
        <taxon>Nematoda</taxon>
        <taxon>Chromadorea</taxon>
        <taxon>Rhabditida</taxon>
        <taxon>Spirurina</taxon>
        <taxon>Ascaridomorpha</taxon>
        <taxon>Ascaridoidea</taxon>
        <taxon>Toxocaridae</taxon>
        <taxon>Toxocara</taxon>
    </lineage>
</organism>
<comment type="caution">
    <text evidence="3">The sequence shown here is derived from an EMBL/GenBank/DDBJ whole genome shotgun (WGS) entry which is preliminary data.</text>
</comment>
<evidence type="ECO:0000313" key="4">
    <source>
        <dbReference type="Proteomes" id="UP000031036"/>
    </source>
</evidence>
<evidence type="ECO:0000256" key="1">
    <source>
        <dbReference type="SAM" id="MobiDB-lite"/>
    </source>
</evidence>
<accession>A0A0B2URW5</accession>
<keyword evidence="2" id="KW-0472">Membrane</keyword>
<protein>
    <submittedName>
        <fullName evidence="3">Uncharacterized protein</fullName>
    </submittedName>
</protein>
<reference evidence="3 4" key="1">
    <citation type="submission" date="2014-11" db="EMBL/GenBank/DDBJ databases">
        <title>Genetic blueprint of the zoonotic pathogen Toxocara canis.</title>
        <authorList>
            <person name="Zhu X.-Q."/>
            <person name="Korhonen P.K."/>
            <person name="Cai H."/>
            <person name="Young N.D."/>
            <person name="Nejsum P."/>
            <person name="von Samson-Himmelstjerna G."/>
            <person name="Boag P.R."/>
            <person name="Tan P."/>
            <person name="Li Q."/>
            <person name="Min J."/>
            <person name="Yang Y."/>
            <person name="Wang X."/>
            <person name="Fang X."/>
            <person name="Hall R.S."/>
            <person name="Hofmann A."/>
            <person name="Sternberg P.W."/>
            <person name="Jex A.R."/>
            <person name="Gasser R.B."/>
        </authorList>
    </citation>
    <scope>NUCLEOTIDE SEQUENCE [LARGE SCALE GENOMIC DNA]</scope>
    <source>
        <strain evidence="3">PN_DK_2014</strain>
    </source>
</reference>
<dbReference type="Proteomes" id="UP000031036">
    <property type="component" value="Unassembled WGS sequence"/>
</dbReference>
<evidence type="ECO:0000313" key="3">
    <source>
        <dbReference type="EMBL" id="KHN72143.1"/>
    </source>
</evidence>
<proteinExistence type="predicted"/>
<evidence type="ECO:0000256" key="2">
    <source>
        <dbReference type="SAM" id="Phobius"/>
    </source>
</evidence>
<feature type="region of interest" description="Disordered" evidence="1">
    <location>
        <begin position="1"/>
        <end position="31"/>
    </location>
</feature>
<feature type="transmembrane region" description="Helical" evidence="2">
    <location>
        <begin position="83"/>
        <end position="102"/>
    </location>
</feature>
<dbReference type="EMBL" id="JPKZ01003287">
    <property type="protein sequence ID" value="KHN72143.1"/>
    <property type="molecule type" value="Genomic_DNA"/>
</dbReference>
<name>A0A0B2URW5_TOXCA</name>
<gene>
    <name evidence="3" type="ORF">Tcan_09406</name>
</gene>